<dbReference type="STRING" id="34103.SAMN05421778_1453"/>
<evidence type="ECO:0000313" key="3">
    <source>
        <dbReference type="Proteomes" id="UP000026714"/>
    </source>
</evidence>
<dbReference type="Pfam" id="PF00561">
    <property type="entry name" value="Abhydrolase_1"/>
    <property type="match status" value="1"/>
</dbReference>
<keyword evidence="3" id="KW-1185">Reference proteome</keyword>
<dbReference type="AlphaFoldDB" id="A0A059KFR0"/>
<dbReference type="Gene3D" id="3.40.50.1820">
    <property type="entry name" value="alpha/beta hydrolase"/>
    <property type="match status" value="1"/>
</dbReference>
<comment type="caution">
    <text evidence="2">The sequence shown here is derived from an EMBL/GenBank/DDBJ whole genome shotgun (WGS) entry which is preliminary data.</text>
</comment>
<evidence type="ECO:0000313" key="2">
    <source>
        <dbReference type="EMBL" id="KDB50301.1"/>
    </source>
</evidence>
<organism evidence="2 3">
    <name type="scientific">Sphaerotilus natans subsp. natans DSM 6575</name>
    <dbReference type="NCBI Taxonomy" id="1286631"/>
    <lineage>
        <taxon>Bacteria</taxon>
        <taxon>Pseudomonadati</taxon>
        <taxon>Pseudomonadota</taxon>
        <taxon>Betaproteobacteria</taxon>
        <taxon>Burkholderiales</taxon>
        <taxon>Sphaerotilaceae</taxon>
        <taxon>Sphaerotilus</taxon>
    </lineage>
</organism>
<dbReference type="InterPro" id="IPR050266">
    <property type="entry name" value="AB_hydrolase_sf"/>
</dbReference>
<protein>
    <recommendedName>
        <fullName evidence="1">AB hydrolase-1 domain-containing protein</fullName>
    </recommendedName>
</protein>
<dbReference type="RefSeq" id="WP_037486204.1">
    <property type="nucleotide sequence ID" value="NZ_AZRA01000159.1"/>
</dbReference>
<dbReference type="SUPFAM" id="SSF53474">
    <property type="entry name" value="alpha/beta-Hydrolases"/>
    <property type="match status" value="1"/>
</dbReference>
<reference evidence="2 3" key="1">
    <citation type="journal article" date="2014" name="FEMS Microbiol. Ecol.">
        <title>Sphaerotilus natans encrusted with nanoball-shaped Fe(III) oxide minerals formed by nitrate-reducing mixotrophic Fe(II) oxidation.</title>
        <authorList>
            <person name="Park S."/>
            <person name="Kim D.H."/>
            <person name="Lee J.H."/>
            <person name="Hur H.G."/>
        </authorList>
    </citation>
    <scope>NUCLEOTIDE SEQUENCE [LARGE SCALE GENOMIC DNA]</scope>
    <source>
        <strain evidence="2 3">DSM 6575</strain>
    </source>
</reference>
<feature type="domain" description="AB hydrolase-1" evidence="1">
    <location>
        <begin position="64"/>
        <end position="195"/>
    </location>
</feature>
<dbReference type="eggNOG" id="COG0596">
    <property type="taxonomic scope" value="Bacteria"/>
</dbReference>
<evidence type="ECO:0000259" key="1">
    <source>
        <dbReference type="Pfam" id="PF00561"/>
    </source>
</evidence>
<dbReference type="InterPro" id="IPR029058">
    <property type="entry name" value="AB_hydrolase_fold"/>
</dbReference>
<dbReference type="Proteomes" id="UP000026714">
    <property type="component" value="Unassembled WGS sequence"/>
</dbReference>
<dbReference type="EMBL" id="AZRA01000159">
    <property type="protein sequence ID" value="KDB50301.1"/>
    <property type="molecule type" value="Genomic_DNA"/>
</dbReference>
<dbReference type="PATRIC" id="fig|1286631.3.peg.4002"/>
<proteinExistence type="predicted"/>
<accession>A0A059KFR0</accession>
<dbReference type="InterPro" id="IPR000073">
    <property type="entry name" value="AB_hydrolase_1"/>
</dbReference>
<sequence length="320" mass="35769">MSDRPTPTPTTQIAVQALGQDYVFPHRIDGLPDRLSDFDDLEIGHFTTGDGVRLAYWAAGQGEPLILLPGWSSNGAEFIHVLYLLRAHRRVYVLDPRNQGLSEHVEHGCRIARFAVDLKEFADHLGLAQAEYCGWSMGAAVLWARIELFGLQGMRKLVFIDEPPSIYAHADWSEQERMEAGGMTSSIERMVAAFTAGLPVHCLVVDLHSMARFGMRDSLAFDNAVSFVSAVIRNDPKALARVLFDHAANDWRDVIRHKIRGVPVAIFSGEQSHALPSQRWMQQQIPGAVLHVYSEAEQGDHFLAIKNPFQFTRDLLAFLA</sequence>
<dbReference type="PANTHER" id="PTHR43798">
    <property type="entry name" value="MONOACYLGLYCEROL LIPASE"/>
    <property type="match status" value="1"/>
</dbReference>
<gene>
    <name evidence="2" type="ORF">X805_41120</name>
</gene>
<name>A0A059KFR0_9BURK</name>